<dbReference type="InterPro" id="IPR006073">
    <property type="entry name" value="GTP-bd"/>
</dbReference>
<dbReference type="InterPro" id="IPR030393">
    <property type="entry name" value="G_ENGB_dom"/>
</dbReference>
<evidence type="ECO:0000256" key="2">
    <source>
        <dbReference type="ARBA" id="ARBA00009638"/>
    </source>
</evidence>
<feature type="domain" description="EngB-type G" evidence="10">
    <location>
        <begin position="27"/>
        <end position="209"/>
    </location>
</feature>
<keyword evidence="5" id="KW-0547">Nucleotide-binding</keyword>
<dbReference type="PANTHER" id="PTHR11649">
    <property type="entry name" value="MSS1/TRME-RELATED GTP-BINDING PROTEIN"/>
    <property type="match status" value="1"/>
</dbReference>
<dbReference type="InterPro" id="IPR019987">
    <property type="entry name" value="GTP-bd_ribosome_bio_YsxC"/>
</dbReference>
<dbReference type="CDD" id="cd01876">
    <property type="entry name" value="YihA_EngB"/>
    <property type="match status" value="1"/>
</dbReference>
<evidence type="ECO:0000256" key="4">
    <source>
        <dbReference type="ARBA" id="ARBA00022723"/>
    </source>
</evidence>
<evidence type="ECO:0000313" key="11">
    <source>
        <dbReference type="EMBL" id="MPL78952.1"/>
    </source>
</evidence>
<dbReference type="Pfam" id="PF01926">
    <property type="entry name" value="MMR_HSR1"/>
    <property type="match status" value="1"/>
</dbReference>
<evidence type="ECO:0000259" key="10">
    <source>
        <dbReference type="PROSITE" id="PS51706"/>
    </source>
</evidence>
<dbReference type="HAMAP" id="MF_00321">
    <property type="entry name" value="GTPase_EngB"/>
    <property type="match status" value="1"/>
</dbReference>
<evidence type="ECO:0000256" key="5">
    <source>
        <dbReference type="ARBA" id="ARBA00022741"/>
    </source>
</evidence>
<dbReference type="PANTHER" id="PTHR11649:SF13">
    <property type="entry name" value="ENGB-TYPE G DOMAIN-CONTAINING PROTEIN"/>
    <property type="match status" value="1"/>
</dbReference>
<evidence type="ECO:0000256" key="9">
    <source>
        <dbReference type="ARBA" id="ARBA00023306"/>
    </source>
</evidence>
<proteinExistence type="inferred from homology"/>
<dbReference type="EMBL" id="VSSQ01000121">
    <property type="protein sequence ID" value="MPL78952.1"/>
    <property type="molecule type" value="Genomic_DNA"/>
</dbReference>
<name>A0A644UJD5_9ZZZZ</name>
<keyword evidence="4" id="KW-0479">Metal-binding</keyword>
<evidence type="ECO:0000256" key="1">
    <source>
        <dbReference type="ARBA" id="ARBA00001946"/>
    </source>
</evidence>
<evidence type="ECO:0000256" key="7">
    <source>
        <dbReference type="ARBA" id="ARBA00023134"/>
    </source>
</evidence>
<organism evidence="11">
    <name type="scientific">bioreactor metagenome</name>
    <dbReference type="NCBI Taxonomy" id="1076179"/>
    <lineage>
        <taxon>unclassified sequences</taxon>
        <taxon>metagenomes</taxon>
        <taxon>ecological metagenomes</taxon>
    </lineage>
</organism>
<dbReference type="GO" id="GO:0005525">
    <property type="term" value="F:GTP binding"/>
    <property type="evidence" value="ECO:0007669"/>
    <property type="project" value="UniProtKB-KW"/>
</dbReference>
<keyword evidence="8" id="KW-0717">Septation</keyword>
<dbReference type="GO" id="GO:0005829">
    <property type="term" value="C:cytosol"/>
    <property type="evidence" value="ECO:0007669"/>
    <property type="project" value="TreeGrafter"/>
</dbReference>
<dbReference type="AlphaFoldDB" id="A0A644UJD5"/>
<keyword evidence="6" id="KW-0460">Magnesium</keyword>
<dbReference type="InterPro" id="IPR027417">
    <property type="entry name" value="P-loop_NTPase"/>
</dbReference>
<comment type="caution">
    <text evidence="11">The sequence shown here is derived from an EMBL/GenBank/DDBJ whole genome shotgun (WGS) entry which is preliminary data.</text>
</comment>
<dbReference type="PROSITE" id="PS51706">
    <property type="entry name" value="G_ENGB"/>
    <property type="match status" value="1"/>
</dbReference>
<dbReference type="Gene3D" id="3.40.50.300">
    <property type="entry name" value="P-loop containing nucleotide triphosphate hydrolases"/>
    <property type="match status" value="1"/>
</dbReference>
<dbReference type="NCBIfam" id="TIGR03598">
    <property type="entry name" value="GTPase_YsxC"/>
    <property type="match status" value="1"/>
</dbReference>
<evidence type="ECO:0000256" key="6">
    <source>
        <dbReference type="ARBA" id="ARBA00022842"/>
    </source>
</evidence>
<gene>
    <name evidence="11" type="primary">engB_7</name>
    <name evidence="11" type="ORF">SDC9_24825</name>
</gene>
<evidence type="ECO:0000256" key="3">
    <source>
        <dbReference type="ARBA" id="ARBA00022618"/>
    </source>
</evidence>
<sequence length="209" mass="23808">MNLKQWDLITAKYLASAVNSAQYPVPPMEEIAFIGRSNVGKSSLINSLTRCRGLARVSGSPGKTQTLNFYELCAKRMLGEVEDRRIFHLVDLPGYGFARTAKDNREQWSAFIGKYLENSENLKMVCQLIDIRHKPMDSDIACYHWLMDCQRPTMVVLTKADKLSKGAGLAQKEVFKREFGLDDSRIITYSSTAHTMRNELITRVMDYID</sequence>
<dbReference type="SUPFAM" id="SSF52540">
    <property type="entry name" value="P-loop containing nucleoside triphosphate hydrolases"/>
    <property type="match status" value="1"/>
</dbReference>
<dbReference type="GO" id="GO:0000917">
    <property type="term" value="P:division septum assembly"/>
    <property type="evidence" value="ECO:0007669"/>
    <property type="project" value="UniProtKB-KW"/>
</dbReference>
<keyword evidence="3" id="KW-0132">Cell division</keyword>
<accession>A0A644UJD5</accession>
<reference evidence="11" key="1">
    <citation type="submission" date="2019-08" db="EMBL/GenBank/DDBJ databases">
        <authorList>
            <person name="Kucharzyk K."/>
            <person name="Murdoch R.W."/>
            <person name="Higgins S."/>
            <person name="Loffler F."/>
        </authorList>
    </citation>
    <scope>NUCLEOTIDE SEQUENCE</scope>
</reference>
<comment type="cofactor">
    <cofactor evidence="1">
        <name>Mg(2+)</name>
        <dbReference type="ChEBI" id="CHEBI:18420"/>
    </cofactor>
</comment>
<dbReference type="GO" id="GO:0046872">
    <property type="term" value="F:metal ion binding"/>
    <property type="evidence" value="ECO:0007669"/>
    <property type="project" value="UniProtKB-KW"/>
</dbReference>
<protein>
    <submittedName>
        <fullName evidence="11">Putative GTP-binding protein EngB</fullName>
    </submittedName>
</protein>
<evidence type="ECO:0000256" key="8">
    <source>
        <dbReference type="ARBA" id="ARBA00023210"/>
    </source>
</evidence>
<keyword evidence="7" id="KW-0342">GTP-binding</keyword>
<comment type="similarity">
    <text evidence="2">Belongs to the TRAFAC class TrmE-Era-EngA-EngB-Septin-like GTPase superfamily. EngB GTPase family.</text>
</comment>
<keyword evidence="9" id="KW-0131">Cell cycle</keyword>